<dbReference type="PANTHER" id="PTHR32063">
    <property type="match status" value="1"/>
</dbReference>
<gene>
    <name evidence="3" type="primary">swrC_2</name>
    <name evidence="3" type="ORF">ERS852551_01595</name>
</gene>
<feature type="transmembrane region" description="Helical" evidence="2">
    <location>
        <begin position="457"/>
        <end position="481"/>
    </location>
</feature>
<accession>A0A174Q5A4</accession>
<keyword evidence="2" id="KW-0812">Transmembrane</keyword>
<feature type="transmembrane region" description="Helical" evidence="2">
    <location>
        <begin position="964"/>
        <end position="988"/>
    </location>
</feature>
<feature type="compositionally biased region" description="Basic residues" evidence="1">
    <location>
        <begin position="995"/>
        <end position="1010"/>
    </location>
</feature>
<evidence type="ECO:0000256" key="2">
    <source>
        <dbReference type="SAM" id="Phobius"/>
    </source>
</evidence>
<dbReference type="EMBL" id="CZBE01000009">
    <property type="protein sequence ID" value="CUP68443.1"/>
    <property type="molecule type" value="Genomic_DNA"/>
</dbReference>
<keyword evidence="2" id="KW-1133">Transmembrane helix</keyword>
<feature type="transmembrane region" description="Helical" evidence="2">
    <location>
        <begin position="354"/>
        <end position="374"/>
    </location>
</feature>
<dbReference type="GO" id="GO:0005886">
    <property type="term" value="C:plasma membrane"/>
    <property type="evidence" value="ECO:0007669"/>
    <property type="project" value="TreeGrafter"/>
</dbReference>
<name>A0A174Q5A4_9FIRM</name>
<feature type="region of interest" description="Disordered" evidence="1">
    <location>
        <begin position="995"/>
        <end position="1027"/>
    </location>
</feature>
<evidence type="ECO:0000313" key="3">
    <source>
        <dbReference type="EMBL" id="CUP68443.1"/>
    </source>
</evidence>
<evidence type="ECO:0000313" key="4">
    <source>
        <dbReference type="Proteomes" id="UP000095765"/>
    </source>
</evidence>
<feature type="transmembrane region" description="Helical" evidence="2">
    <location>
        <begin position="417"/>
        <end position="445"/>
    </location>
</feature>
<dbReference type="Gene3D" id="3.30.70.1440">
    <property type="entry name" value="Multidrug efflux transporter AcrB pore domain"/>
    <property type="match status" value="1"/>
</dbReference>
<dbReference type="Pfam" id="PF00873">
    <property type="entry name" value="ACR_tran"/>
    <property type="match status" value="1"/>
</dbReference>
<dbReference type="SUPFAM" id="SSF82693">
    <property type="entry name" value="Multidrug efflux transporter AcrB pore domain, PN1, PN2, PC1 and PC2 subdomains"/>
    <property type="match status" value="3"/>
</dbReference>
<dbReference type="GO" id="GO:0042910">
    <property type="term" value="F:xenobiotic transmembrane transporter activity"/>
    <property type="evidence" value="ECO:0007669"/>
    <property type="project" value="TreeGrafter"/>
</dbReference>
<dbReference type="SUPFAM" id="SSF82714">
    <property type="entry name" value="Multidrug efflux transporter AcrB TolC docking domain, DN and DC subdomains"/>
    <property type="match status" value="2"/>
</dbReference>
<keyword evidence="2" id="KW-0472">Membrane</keyword>
<feature type="transmembrane region" description="Helical" evidence="2">
    <location>
        <begin position="12"/>
        <end position="32"/>
    </location>
</feature>
<dbReference type="InterPro" id="IPR027463">
    <property type="entry name" value="AcrB_DN_DC_subdom"/>
</dbReference>
<dbReference type="AlphaFoldDB" id="A0A174Q5A4"/>
<dbReference type="Gene3D" id="3.30.2090.10">
    <property type="entry name" value="Multidrug efflux transporter AcrB TolC docking domain, DN and DC subdomains"/>
    <property type="match status" value="2"/>
</dbReference>
<dbReference type="PRINTS" id="PR00702">
    <property type="entry name" value="ACRIFLAVINRP"/>
</dbReference>
<evidence type="ECO:0000256" key="1">
    <source>
        <dbReference type="SAM" id="MobiDB-lite"/>
    </source>
</evidence>
<dbReference type="OrthoDB" id="9757876at2"/>
<feature type="transmembrane region" description="Helical" evidence="2">
    <location>
        <begin position="934"/>
        <end position="952"/>
    </location>
</feature>
<feature type="transmembrane region" description="Helical" evidence="2">
    <location>
        <begin position="831"/>
        <end position="849"/>
    </location>
</feature>
<dbReference type="Gene3D" id="3.30.70.1430">
    <property type="entry name" value="Multidrug efflux transporter AcrB pore domain"/>
    <property type="match status" value="2"/>
</dbReference>
<dbReference type="Proteomes" id="UP000095765">
    <property type="component" value="Unassembled WGS sequence"/>
</dbReference>
<dbReference type="InterPro" id="IPR001036">
    <property type="entry name" value="Acrflvin-R"/>
</dbReference>
<feature type="transmembrane region" description="Helical" evidence="2">
    <location>
        <begin position="325"/>
        <end position="347"/>
    </location>
</feature>
<dbReference type="Gene3D" id="1.20.1640.10">
    <property type="entry name" value="Multidrug efflux transporter AcrB transmembrane domain"/>
    <property type="match status" value="2"/>
</dbReference>
<feature type="transmembrane region" description="Helical" evidence="2">
    <location>
        <begin position="512"/>
        <end position="533"/>
    </location>
</feature>
<dbReference type="SUPFAM" id="SSF82866">
    <property type="entry name" value="Multidrug efflux transporter AcrB transmembrane domain"/>
    <property type="match status" value="2"/>
</dbReference>
<reference evidence="3 4" key="1">
    <citation type="submission" date="2015-09" db="EMBL/GenBank/DDBJ databases">
        <authorList>
            <consortium name="Pathogen Informatics"/>
        </authorList>
    </citation>
    <scope>NUCLEOTIDE SEQUENCE [LARGE SCALE GENOMIC DNA]</scope>
    <source>
        <strain evidence="3 4">2789STDY5834939</strain>
    </source>
</reference>
<feature type="transmembrane region" description="Helical" evidence="2">
    <location>
        <begin position="856"/>
        <end position="876"/>
    </location>
</feature>
<dbReference type="PANTHER" id="PTHR32063:SF0">
    <property type="entry name" value="SWARMING MOTILITY PROTEIN SWRC"/>
    <property type="match status" value="1"/>
</dbReference>
<feature type="transmembrane region" description="Helical" evidence="2">
    <location>
        <begin position="380"/>
        <end position="405"/>
    </location>
</feature>
<proteinExistence type="predicted"/>
<dbReference type="Gene3D" id="3.30.70.1320">
    <property type="entry name" value="Multidrug efflux transporter AcrB pore domain like"/>
    <property type="match status" value="1"/>
</dbReference>
<dbReference type="RefSeq" id="WP_055244926.1">
    <property type="nucleotide sequence ID" value="NZ_CZBE01000009.1"/>
</dbReference>
<sequence length="1027" mass="111136">MTLPKLSVKRPVAVLMCVLMLVVFGISSIFGMEMESTPEMSMPVFMVMTRYEGASPEEVDNLVTDVVESALSSISDVKTMTSRSSEGSSMTTLEFDYNTDMDEKYDEINEALTRLRLPDSADDPTIMEMSMDSSSIMDLSIRANADDNIYSYIENTVVPELEKISGVSSVDMRGGTREYVKVELREEEMEQYGLSMTDISSAIASADFTTTAGEINRGNISLTLEGGVSYDTYESLETIPISLASGDIIHISDVATVSMAEEQMNNISRYNGMDNIRLSISKNQSANTIEICNEISEKVDELNGQGLGLAIEITNNSGETIYENIMNVVSTLLQGLVLSMLVLVVFLGDWRAALIVATSMPLSVFAALVLMAAFGMTINILSLGGLVVGIGMMVDNSIVVIDSCFKMQDGIRTYDDAAIAGANLVNGAVIASTITTIVVFLPIALMDGMSGQLFKDVGFTIVFSLTASLISALTLVPLLFAKFRPVEKQTSAVNRGLHKLERLYGALLDKALCHKLIVVAIAIVMLAGTFVMFTQIDSELMPMSDEGSISISVTTKTGLNIDETDQIMTQLEALVAEQPDVESYSMRGGGGSASITVTLKDDRSMQTDEFIALMRQETAYVENASVEVEERSSMSFGSRGVQINLSGSNLDVLEQTANEVKEVMQEFDGIDSVSTSLSDGDPRAQIVVDSVQAAAIGTTPSAVLSTVRNMISGIEATTLQESDQEYSVKVMYPEDRFYDVSDLSGLMISTRSGGQVPLTDVATIVYNNSPSQIQREDGDYQVSITGQTAIGQSDSSLSGQILARVLQMNLPEGVTVEEGGSMRTMNEEFNAIYGALATAIFLVFVVMAIQFESLRFSLVVMFSVPFAMTGAFLALLLTDMSISMTSLIGLIMLVGIVVNNAIVLVDYTNILRREQGLTAHDALVNSGRSRLRPILMTTLTTVLGLLPSAFGFGGNVEMMQSMSVVVIGGLTLSTLVTLILVPTVYLLFDGEDRRKKGHKTGKRSLLRRNRREQPQVSDAAPVPPEFF</sequence>
<organism evidence="3 4">
    <name type="scientific">Anaerotruncus colihominis</name>
    <dbReference type="NCBI Taxonomy" id="169435"/>
    <lineage>
        <taxon>Bacteria</taxon>
        <taxon>Bacillati</taxon>
        <taxon>Bacillota</taxon>
        <taxon>Clostridia</taxon>
        <taxon>Eubacteriales</taxon>
        <taxon>Oscillospiraceae</taxon>
        <taxon>Anaerotruncus</taxon>
    </lineage>
</organism>
<feature type="transmembrane region" description="Helical" evidence="2">
    <location>
        <begin position="882"/>
        <end position="905"/>
    </location>
</feature>
<protein>
    <submittedName>
        <fullName evidence="3">Swarming motility protein SwrC</fullName>
    </submittedName>
</protein>